<proteinExistence type="predicted"/>
<organism evidence="2 3">
    <name type="scientific">Rhizoctonia solani</name>
    <dbReference type="NCBI Taxonomy" id="456999"/>
    <lineage>
        <taxon>Eukaryota</taxon>
        <taxon>Fungi</taxon>
        <taxon>Dikarya</taxon>
        <taxon>Basidiomycota</taxon>
        <taxon>Agaricomycotina</taxon>
        <taxon>Agaricomycetes</taxon>
        <taxon>Cantharellales</taxon>
        <taxon>Ceratobasidiaceae</taxon>
        <taxon>Rhizoctonia</taxon>
    </lineage>
</organism>
<reference evidence="2" key="1">
    <citation type="submission" date="2021-01" db="EMBL/GenBank/DDBJ databases">
        <authorList>
            <person name="Kaushik A."/>
        </authorList>
    </citation>
    <scope>NUCLEOTIDE SEQUENCE</scope>
    <source>
        <strain evidence="2">AG1-1B</strain>
    </source>
</reference>
<dbReference type="Proteomes" id="UP000663826">
    <property type="component" value="Unassembled WGS sequence"/>
</dbReference>
<feature type="compositionally biased region" description="Polar residues" evidence="1">
    <location>
        <begin position="126"/>
        <end position="138"/>
    </location>
</feature>
<protein>
    <submittedName>
        <fullName evidence="2">Uncharacterized protein</fullName>
    </submittedName>
</protein>
<accession>A0A8H2WFE8</accession>
<evidence type="ECO:0000256" key="1">
    <source>
        <dbReference type="SAM" id="MobiDB-lite"/>
    </source>
</evidence>
<sequence length="193" mass="21404">MDVVRGLGFALKVDMTAPYDQSPVPKGLRRLCESYGIDCKTCIRRSKAIMSALHYETLREFDECYVGHRPAGYKAESEWLGLATEHKARPIRTRDLPLARCPRSMGVKAVRLTTNSEPVWMARKTTGGSWTTHSSASSGRKLHVPRSPAPHCAPCVESLGVRSGHTSRYIPPPSSKAESIRTRLNAHSACCRR</sequence>
<name>A0A8H2WFE8_9AGAM</name>
<feature type="region of interest" description="Disordered" evidence="1">
    <location>
        <begin position="126"/>
        <end position="145"/>
    </location>
</feature>
<dbReference type="AlphaFoldDB" id="A0A8H2WFE8"/>
<evidence type="ECO:0000313" key="3">
    <source>
        <dbReference type="Proteomes" id="UP000663826"/>
    </source>
</evidence>
<dbReference type="EMBL" id="CAJMWQ010000756">
    <property type="protein sequence ID" value="CAE6376583.1"/>
    <property type="molecule type" value="Genomic_DNA"/>
</dbReference>
<comment type="caution">
    <text evidence="2">The sequence shown here is derived from an EMBL/GenBank/DDBJ whole genome shotgun (WGS) entry which is preliminary data.</text>
</comment>
<evidence type="ECO:0000313" key="2">
    <source>
        <dbReference type="EMBL" id="CAE6376583.1"/>
    </source>
</evidence>
<gene>
    <name evidence="2" type="ORF">RDB_LOCUS18644</name>
</gene>